<reference evidence="2 3" key="1">
    <citation type="journal article" date="2014" name="Int. J. Syst. Evol. Microbiol.">
        <title>Complete genome sequence of Corynebacterium casei LMG S-19264T (=DSM 44701T), isolated from a smear-ripened cheese.</title>
        <authorList>
            <consortium name="US DOE Joint Genome Institute (JGI-PGF)"/>
            <person name="Walter F."/>
            <person name="Albersmeier A."/>
            <person name="Kalinowski J."/>
            <person name="Ruckert C."/>
        </authorList>
    </citation>
    <scope>NUCLEOTIDE SEQUENCE [LARGE SCALE GENOMIC DNA]</scope>
    <source>
        <strain evidence="2 3">CGMCC 1.15295</strain>
    </source>
</reference>
<feature type="region of interest" description="Disordered" evidence="1">
    <location>
        <begin position="53"/>
        <end position="76"/>
    </location>
</feature>
<proteinExistence type="predicted"/>
<organism evidence="2 3">
    <name type="scientific">Aquaticitalea lipolytica</name>
    <dbReference type="NCBI Taxonomy" id="1247562"/>
    <lineage>
        <taxon>Bacteria</taxon>
        <taxon>Pseudomonadati</taxon>
        <taxon>Bacteroidota</taxon>
        <taxon>Flavobacteriia</taxon>
        <taxon>Flavobacteriales</taxon>
        <taxon>Flavobacteriaceae</taxon>
        <taxon>Aquaticitalea</taxon>
    </lineage>
</organism>
<dbReference type="EMBL" id="BMIC01000005">
    <property type="protein sequence ID" value="GFZ91064.1"/>
    <property type="molecule type" value="Genomic_DNA"/>
</dbReference>
<dbReference type="SUPFAM" id="SSF57884">
    <property type="entry name" value="Ada DNA repair protein, N-terminal domain (N-Ada 10)"/>
    <property type="match status" value="1"/>
</dbReference>
<evidence type="ECO:0000313" key="2">
    <source>
        <dbReference type="EMBL" id="GFZ91064.1"/>
    </source>
</evidence>
<evidence type="ECO:0000313" key="3">
    <source>
        <dbReference type="Proteomes" id="UP000598120"/>
    </source>
</evidence>
<protein>
    <recommendedName>
        <fullName evidence="4">Metal binding domain of Ada</fullName>
    </recommendedName>
</protein>
<dbReference type="Proteomes" id="UP000598120">
    <property type="component" value="Unassembled WGS sequence"/>
</dbReference>
<dbReference type="InterPro" id="IPR035451">
    <property type="entry name" value="Ada-like_dom_sf"/>
</dbReference>
<gene>
    <name evidence="2" type="ORF">GCM10011531_23530</name>
</gene>
<comment type="caution">
    <text evidence="2">The sequence shown here is derived from an EMBL/GenBank/DDBJ whole genome shotgun (WGS) entry which is preliminary data.</text>
</comment>
<evidence type="ECO:0000256" key="1">
    <source>
        <dbReference type="SAM" id="MobiDB-lite"/>
    </source>
</evidence>
<evidence type="ECO:0008006" key="4">
    <source>
        <dbReference type="Google" id="ProtNLM"/>
    </source>
</evidence>
<name>A0A8J2TTY5_9FLAO</name>
<keyword evidence="3" id="KW-1185">Reference proteome</keyword>
<dbReference type="AlphaFoldDB" id="A0A8J2TTY5"/>
<sequence length="100" mass="11191">MPAQNVYVTKTGTKYHKETCHFLKNSKKEITYEKAIERGFDACSVCKPRKEVSDSQSISSENSLTTTNRNTTSTQCLGKTKSGARCKRMAKSTSGKCYQH</sequence>
<feature type="compositionally biased region" description="Low complexity" evidence="1">
    <location>
        <begin position="59"/>
        <end position="74"/>
    </location>
</feature>
<accession>A0A8J2TTY5</accession>